<feature type="compositionally biased region" description="Low complexity" evidence="8">
    <location>
        <begin position="26"/>
        <end position="54"/>
    </location>
</feature>
<dbReference type="OMA" id="CANENII"/>
<keyword evidence="5" id="KW-0804">Transcription</keyword>
<dbReference type="Pfam" id="PF00172">
    <property type="entry name" value="Zn_clus"/>
    <property type="match status" value="1"/>
</dbReference>
<feature type="domain" description="Zn(2)-C6 fungal-type" evidence="9">
    <location>
        <begin position="68"/>
        <end position="98"/>
    </location>
</feature>
<dbReference type="SUPFAM" id="SSF57701">
    <property type="entry name" value="Zn2/Cys6 DNA-binding domain"/>
    <property type="match status" value="1"/>
</dbReference>
<feature type="compositionally biased region" description="Low complexity" evidence="8">
    <location>
        <begin position="1067"/>
        <end position="1092"/>
    </location>
</feature>
<dbReference type="PANTHER" id="PTHR31069:SF29">
    <property type="entry name" value="OLEATE-ACTIVATED TRANSCRIPTION FACTOR 1-RELATED"/>
    <property type="match status" value="1"/>
</dbReference>
<gene>
    <name evidence="10" type="primary">NDAI0H01990</name>
    <name evidence="10" type="ordered locus">NDAI_0H01990</name>
</gene>
<dbReference type="RefSeq" id="XP_003671616.1">
    <property type="nucleotide sequence ID" value="XM_003671568.1"/>
</dbReference>
<evidence type="ECO:0000313" key="10">
    <source>
        <dbReference type="EMBL" id="CCD26373.1"/>
    </source>
</evidence>
<keyword evidence="4" id="KW-0238">DNA-binding</keyword>
<dbReference type="CDD" id="cd12148">
    <property type="entry name" value="fungal_TF_MHR"/>
    <property type="match status" value="1"/>
</dbReference>
<dbReference type="GO" id="GO:0006631">
    <property type="term" value="P:fatty acid metabolic process"/>
    <property type="evidence" value="ECO:0007669"/>
    <property type="project" value="EnsemblFungi"/>
</dbReference>
<feature type="compositionally biased region" description="Low complexity" evidence="8">
    <location>
        <begin position="196"/>
        <end position="210"/>
    </location>
</feature>
<feature type="compositionally biased region" description="Polar residues" evidence="8">
    <location>
        <begin position="1101"/>
        <end position="1110"/>
    </location>
</feature>
<dbReference type="OrthoDB" id="5069333at2759"/>
<dbReference type="Gene3D" id="4.10.240.10">
    <property type="entry name" value="Zn(2)-C6 fungal-type DNA-binding domain"/>
    <property type="match status" value="1"/>
</dbReference>
<dbReference type="CDD" id="cd00067">
    <property type="entry name" value="GAL4"/>
    <property type="match status" value="1"/>
</dbReference>
<feature type="coiled-coil region" evidence="7">
    <location>
        <begin position="823"/>
        <end position="853"/>
    </location>
</feature>
<feature type="compositionally biased region" description="Low complexity" evidence="8">
    <location>
        <begin position="1114"/>
        <end position="1138"/>
    </location>
</feature>
<name>G0WF12_NAUDC</name>
<dbReference type="InterPro" id="IPR050675">
    <property type="entry name" value="OAF3"/>
</dbReference>
<dbReference type="HOGENOM" id="CLU_008453_0_0_1"/>
<reference evidence="10 11" key="1">
    <citation type="journal article" date="2011" name="Proc. Natl. Acad. Sci. U.S.A.">
        <title>Evolutionary erosion of yeast sex chromosomes by mating-type switching accidents.</title>
        <authorList>
            <person name="Gordon J.L."/>
            <person name="Armisen D."/>
            <person name="Proux-Wera E."/>
            <person name="Oheigeartaigh S.S."/>
            <person name="Byrne K.P."/>
            <person name="Wolfe K.H."/>
        </authorList>
    </citation>
    <scope>NUCLEOTIDE SEQUENCE [LARGE SCALE GENOMIC DNA]</scope>
    <source>
        <strain evidence="11">ATCC 10597 / BCRC 20456 / CBS 421 / NBRC 0211 / NRRL Y-12639</strain>
    </source>
</reference>
<dbReference type="STRING" id="1071378.G0WF12"/>
<dbReference type="GO" id="GO:0089716">
    <property type="term" value="C:Pip2-Oaf1 complex"/>
    <property type="evidence" value="ECO:0007669"/>
    <property type="project" value="EnsemblFungi"/>
</dbReference>
<evidence type="ECO:0000256" key="4">
    <source>
        <dbReference type="ARBA" id="ARBA00023125"/>
    </source>
</evidence>
<feature type="compositionally biased region" description="Basic and acidic residues" evidence="8">
    <location>
        <begin position="180"/>
        <end position="192"/>
    </location>
</feature>
<dbReference type="GeneID" id="11495904"/>
<dbReference type="GO" id="GO:0001228">
    <property type="term" value="F:DNA-binding transcription activator activity, RNA polymerase II-specific"/>
    <property type="evidence" value="ECO:0007669"/>
    <property type="project" value="EnsemblFungi"/>
</dbReference>
<protein>
    <recommendedName>
        <fullName evidence="9">Zn(2)-C6 fungal-type domain-containing protein</fullName>
    </recommendedName>
</protein>
<dbReference type="EMBL" id="HE580274">
    <property type="protein sequence ID" value="CCD26373.1"/>
    <property type="molecule type" value="Genomic_DNA"/>
</dbReference>
<evidence type="ECO:0000256" key="6">
    <source>
        <dbReference type="ARBA" id="ARBA00023242"/>
    </source>
</evidence>
<evidence type="ECO:0000256" key="7">
    <source>
        <dbReference type="SAM" id="Coils"/>
    </source>
</evidence>
<evidence type="ECO:0000256" key="5">
    <source>
        <dbReference type="ARBA" id="ARBA00023163"/>
    </source>
</evidence>
<dbReference type="KEGG" id="ndi:NDAI_0H01990"/>
<dbReference type="GO" id="GO:0071400">
    <property type="term" value="P:cellular response to oleic acid"/>
    <property type="evidence" value="ECO:0007669"/>
    <property type="project" value="EnsemblFungi"/>
</dbReference>
<keyword evidence="3" id="KW-0805">Transcription regulation</keyword>
<dbReference type="PROSITE" id="PS50048">
    <property type="entry name" value="ZN2_CY6_FUNGAL_2"/>
    <property type="match status" value="1"/>
</dbReference>
<evidence type="ECO:0000256" key="3">
    <source>
        <dbReference type="ARBA" id="ARBA00023015"/>
    </source>
</evidence>
<sequence length="1161" mass="131871">MAEQLKNDQMDTKKGQSPSPQAVIPNSTNSTSISTSFSQQNDTSPRSNSGSSSSHYNAIKKRNRISFVCQECRKAKTKCDKEKPYCTRCVKQNIKCIYDVAEQPAPRIPSKDAKISRLEKDVEYWKNKAMKLLNEKELETTSLKNRTTASPSFFSASTSSTAFPESKKRNIDQLVTVEDQTDKNDDPKDTKKINNNKKSFVPVSPGSSSSIHNGNIDNHTRVNLYRNNPTMIMSKVMKREVKPLSENYIIIQDKFVSTLISSVFLDPSKNAMIPALTANANISRTQPGVTNNVLKLKEMLIKQCQNDAQKMRVNDFTDRILQNTNSTKNLKVGMILSMLYNTVGHQQLEDHCSKDGEYSELLKNFIKEFEQLLPPFNIIQRYKSHFIEYVYPNLPFLEQEMFENSISQTVLPDPHNPNKVKLNLGHNQLRSKLENLCLLLVILKLSFISLKLVEDSSQLGNLYLTKDMLEKYPISNDSILLAQRCLASENWCACTNENIITCLLYIWSFFVFSPEEGDFFLEHPTDVIGSMIMMLATSIGLHRDPSDFPQLHDSTLSNQRILNHRRMLWIGIVTICCFESSLKGRHSVSSFSLMDLFIDVHDPNAIDKYIARVKKEAHPSMDSKLISIHEYSFKRAQLALFLSDLDDLTMTYKGDFPLADVENLRDKISDFIEVNFPIVDLDKYMENKNTDINISLLSSINSTAVHSRIMFKLMMLRTSAALFLHFESKLAKDKTLLPYYYRYFTKTCTYALSLIRDFNKFFKGEYNTALSPLTSYNITKFIQLALPSTIFSLLGIILRISLGGNMLFSQYQEYPNKQDFVKLDEINKKIENLNSLHKELEIALENIHSLASEYLRFTFFSVFKMLALCDVIIQRMRKGELWLGIFGMVHTNQIHARIVKTLTMTIGFEVDKKDKLIDDLKMKNYIVDFTMDDITELRQKILYESEGIERYQRKQKPTNMDNTMISTNQSSQVSLNPPQTTMPLQQQQETPMNNNSPSFTLGLIPSSGLDNQNNDNNGFSSIAYNWNSSLGNLQKLSSAAIMTQNMNNNNNNNNNKNTTINGFESSGPNTGMGNTPTPGPIPIQGTIPISGPYINGGVPNGRNSMQTTPGPNIPLQSVPQVQPLQSQPQQQGTQVPQADFPGFFGGLDLFDYDFLFGNEFT</sequence>
<feature type="region of interest" description="Disordered" evidence="8">
    <location>
        <begin position="1"/>
        <end position="57"/>
    </location>
</feature>
<dbReference type="SMART" id="SM00066">
    <property type="entry name" value="GAL4"/>
    <property type="match status" value="1"/>
</dbReference>
<dbReference type="Proteomes" id="UP000000689">
    <property type="component" value="Chromosome 8"/>
</dbReference>
<keyword evidence="2" id="KW-0862">Zinc</keyword>
<dbReference type="GO" id="GO:0000978">
    <property type="term" value="F:RNA polymerase II cis-regulatory region sequence-specific DNA binding"/>
    <property type="evidence" value="ECO:0007669"/>
    <property type="project" value="EnsemblFungi"/>
</dbReference>
<feature type="compositionally biased region" description="Low complexity" evidence="8">
    <location>
        <begin position="1047"/>
        <end position="1057"/>
    </location>
</feature>
<evidence type="ECO:0000256" key="8">
    <source>
        <dbReference type="SAM" id="MobiDB-lite"/>
    </source>
</evidence>
<keyword evidence="11" id="KW-1185">Reference proteome</keyword>
<dbReference type="InterPro" id="IPR001138">
    <property type="entry name" value="Zn2Cys6_DnaBD"/>
</dbReference>
<keyword evidence="6" id="KW-0539">Nucleus</keyword>
<accession>G0WF12</accession>
<evidence type="ECO:0000259" key="9">
    <source>
        <dbReference type="PROSITE" id="PS50048"/>
    </source>
</evidence>
<organism evidence="10 11">
    <name type="scientific">Naumovozyma dairenensis (strain ATCC 10597 / BCRC 20456 / CBS 421 / NBRC 0211 / NRRL Y-12639)</name>
    <name type="common">Saccharomyces dairenensis</name>
    <dbReference type="NCBI Taxonomy" id="1071378"/>
    <lineage>
        <taxon>Eukaryota</taxon>
        <taxon>Fungi</taxon>
        <taxon>Dikarya</taxon>
        <taxon>Ascomycota</taxon>
        <taxon>Saccharomycotina</taxon>
        <taxon>Saccharomycetes</taxon>
        <taxon>Saccharomycetales</taxon>
        <taxon>Saccharomycetaceae</taxon>
        <taxon>Naumovozyma</taxon>
    </lineage>
</organism>
<dbReference type="PANTHER" id="PTHR31069">
    <property type="entry name" value="OLEATE-ACTIVATED TRANSCRIPTION FACTOR 1-RELATED"/>
    <property type="match status" value="1"/>
</dbReference>
<feature type="region of interest" description="Disordered" evidence="8">
    <location>
        <begin position="177"/>
        <end position="215"/>
    </location>
</feature>
<proteinExistence type="predicted"/>
<dbReference type="PRINTS" id="PR00755">
    <property type="entry name" value="AFLATOXINBRP"/>
</dbReference>
<dbReference type="AlphaFoldDB" id="G0WF12"/>
<feature type="region of interest" description="Disordered" evidence="8">
    <location>
        <begin position="1047"/>
        <end position="1138"/>
    </location>
</feature>
<evidence type="ECO:0000256" key="1">
    <source>
        <dbReference type="ARBA" id="ARBA00022723"/>
    </source>
</evidence>
<dbReference type="GO" id="GO:0008270">
    <property type="term" value="F:zinc ion binding"/>
    <property type="evidence" value="ECO:0007669"/>
    <property type="project" value="InterPro"/>
</dbReference>
<dbReference type="InterPro" id="IPR036864">
    <property type="entry name" value="Zn2-C6_fun-type_DNA-bd_sf"/>
</dbReference>
<keyword evidence="1" id="KW-0479">Metal-binding</keyword>
<dbReference type="eggNOG" id="ENOG502QW20">
    <property type="taxonomic scope" value="Eukaryota"/>
</dbReference>
<evidence type="ECO:0000256" key="2">
    <source>
        <dbReference type="ARBA" id="ARBA00022833"/>
    </source>
</evidence>
<evidence type="ECO:0000313" key="11">
    <source>
        <dbReference type="Proteomes" id="UP000000689"/>
    </source>
</evidence>
<keyword evidence="7" id="KW-0175">Coiled coil</keyword>
<feature type="compositionally biased region" description="Basic and acidic residues" evidence="8">
    <location>
        <begin position="1"/>
        <end position="14"/>
    </location>
</feature>
<dbReference type="PROSITE" id="PS00463">
    <property type="entry name" value="ZN2_CY6_FUNGAL_1"/>
    <property type="match status" value="1"/>
</dbReference>
<dbReference type="GO" id="GO:0032000">
    <property type="term" value="P:positive regulation of fatty acid beta-oxidation"/>
    <property type="evidence" value="ECO:0007669"/>
    <property type="project" value="EnsemblFungi"/>
</dbReference>